<dbReference type="RefSeq" id="WP_078696746.1">
    <property type="nucleotide sequence ID" value="NZ_FUYH01000011.1"/>
</dbReference>
<dbReference type="OrthoDB" id="9815002at2"/>
<proteinExistence type="predicted"/>
<protein>
    <submittedName>
        <fullName evidence="2">Soluble lytic murein transglycosylase</fullName>
    </submittedName>
</protein>
<dbReference type="AlphaFoldDB" id="A0A1T4XQ92"/>
<dbReference type="Proteomes" id="UP000190105">
    <property type="component" value="Unassembled WGS sequence"/>
</dbReference>
<dbReference type="PANTHER" id="PTHR37423">
    <property type="entry name" value="SOLUBLE LYTIC MUREIN TRANSGLYCOSYLASE-RELATED"/>
    <property type="match status" value="1"/>
</dbReference>
<organism evidence="2 3">
    <name type="scientific">Caloramator quimbayensis</name>
    <dbReference type="NCBI Taxonomy" id="1147123"/>
    <lineage>
        <taxon>Bacteria</taxon>
        <taxon>Bacillati</taxon>
        <taxon>Bacillota</taxon>
        <taxon>Clostridia</taxon>
        <taxon>Eubacteriales</taxon>
        <taxon>Clostridiaceae</taxon>
        <taxon>Caloramator</taxon>
    </lineage>
</organism>
<dbReference type="InterPro" id="IPR008258">
    <property type="entry name" value="Transglycosylase_SLT_dom_1"/>
</dbReference>
<dbReference type="EMBL" id="FUYH01000011">
    <property type="protein sequence ID" value="SKA91729.1"/>
    <property type="molecule type" value="Genomic_DNA"/>
</dbReference>
<gene>
    <name evidence="2" type="ORF">SAMN05443428_111104</name>
</gene>
<dbReference type="STRING" id="1147123.SAMN05443428_111104"/>
<reference evidence="3" key="1">
    <citation type="submission" date="2017-02" db="EMBL/GenBank/DDBJ databases">
        <authorList>
            <person name="Varghese N."/>
            <person name="Submissions S."/>
        </authorList>
    </citation>
    <scope>NUCLEOTIDE SEQUENCE [LARGE SCALE GENOMIC DNA]</scope>
    <source>
        <strain evidence="3">USBA 833</strain>
    </source>
</reference>
<name>A0A1T4XQ92_9CLOT</name>
<evidence type="ECO:0000259" key="1">
    <source>
        <dbReference type="Pfam" id="PF01464"/>
    </source>
</evidence>
<dbReference type="PANTHER" id="PTHR37423:SF2">
    <property type="entry name" value="MEMBRANE-BOUND LYTIC MUREIN TRANSGLYCOSYLASE C"/>
    <property type="match status" value="1"/>
</dbReference>
<feature type="domain" description="Transglycosylase SLT" evidence="1">
    <location>
        <begin position="66"/>
        <end position="161"/>
    </location>
</feature>
<dbReference type="Pfam" id="PF01464">
    <property type="entry name" value="SLT"/>
    <property type="match status" value="1"/>
</dbReference>
<dbReference type="SUPFAM" id="SSF53955">
    <property type="entry name" value="Lysozyme-like"/>
    <property type="match status" value="1"/>
</dbReference>
<accession>A0A1T4XQ92</accession>
<sequence>MRVDEFAQIMRIYMMQNLYLSEGENSTDLSSMFSLMLDNILQNMDKDSQYINDNKADDKINNISDAIKKASQKYNVEESLIKAVIDVESSFNPMAVSKAGAQGLMQLMPQTQKSLGVDNPFDVLENIDGGTRYLRTLLDAFSGNKELALAAYNGGIGRMKKLGVDSVEEIQKMPKETQSYISKVLKEYSKY</sequence>
<dbReference type="Gene3D" id="1.10.530.10">
    <property type="match status" value="1"/>
</dbReference>
<dbReference type="InterPro" id="IPR023346">
    <property type="entry name" value="Lysozyme-like_dom_sf"/>
</dbReference>
<evidence type="ECO:0000313" key="3">
    <source>
        <dbReference type="Proteomes" id="UP000190105"/>
    </source>
</evidence>
<dbReference type="CDD" id="cd00254">
    <property type="entry name" value="LT-like"/>
    <property type="match status" value="1"/>
</dbReference>
<evidence type="ECO:0000313" key="2">
    <source>
        <dbReference type="EMBL" id="SKA91729.1"/>
    </source>
</evidence>
<keyword evidence="3" id="KW-1185">Reference proteome</keyword>